<keyword evidence="1" id="KW-0472">Membrane</keyword>
<dbReference type="EMBL" id="MJIL01000046">
    <property type="protein sequence ID" value="OLQ80560.1"/>
    <property type="molecule type" value="Genomic_DNA"/>
</dbReference>
<sequence>MRFTDIFIRLPVLALVISLLIIIGVDQCGWFYIKKRCETAEVQVKQAILKNNRYWLSKNSIGHSCIEITK</sequence>
<organism evidence="2 3">
    <name type="scientific">Photobacterium proteolyticum</name>
    <dbReference type="NCBI Taxonomy" id="1903952"/>
    <lineage>
        <taxon>Bacteria</taxon>
        <taxon>Pseudomonadati</taxon>
        <taxon>Pseudomonadota</taxon>
        <taxon>Gammaproteobacteria</taxon>
        <taxon>Vibrionales</taxon>
        <taxon>Vibrionaceae</taxon>
        <taxon>Photobacterium</taxon>
    </lineage>
</organism>
<reference evidence="2 3" key="1">
    <citation type="submission" date="2016-09" db="EMBL/GenBank/DDBJ databases">
        <title>Photobacterium proteolyticum sp. nov. a protease producing bacterium isolated from ocean sediments of Laizhou Bay.</title>
        <authorList>
            <person name="Li Y."/>
        </authorList>
    </citation>
    <scope>NUCLEOTIDE SEQUENCE [LARGE SCALE GENOMIC DNA]</scope>
    <source>
        <strain evidence="2 3">13-12</strain>
    </source>
</reference>
<keyword evidence="3" id="KW-1185">Reference proteome</keyword>
<comment type="caution">
    <text evidence="2">The sequence shown here is derived from an EMBL/GenBank/DDBJ whole genome shotgun (WGS) entry which is preliminary data.</text>
</comment>
<protein>
    <submittedName>
        <fullName evidence="2">Uncharacterized protein</fullName>
    </submittedName>
</protein>
<keyword evidence="1" id="KW-0812">Transmembrane</keyword>
<gene>
    <name evidence="2" type="ORF">BIT28_15945</name>
</gene>
<proteinExistence type="predicted"/>
<feature type="transmembrane region" description="Helical" evidence="1">
    <location>
        <begin position="6"/>
        <end position="25"/>
    </location>
</feature>
<keyword evidence="1" id="KW-1133">Transmembrane helix</keyword>
<dbReference type="AlphaFoldDB" id="A0A1Q9GYX7"/>
<accession>A0A1Q9GYX7</accession>
<evidence type="ECO:0000313" key="3">
    <source>
        <dbReference type="Proteomes" id="UP000186905"/>
    </source>
</evidence>
<dbReference type="Proteomes" id="UP000186905">
    <property type="component" value="Unassembled WGS sequence"/>
</dbReference>
<evidence type="ECO:0000313" key="2">
    <source>
        <dbReference type="EMBL" id="OLQ80560.1"/>
    </source>
</evidence>
<evidence type="ECO:0000256" key="1">
    <source>
        <dbReference type="SAM" id="Phobius"/>
    </source>
</evidence>
<name>A0A1Q9GYX7_9GAMM</name>